<gene>
    <name evidence="3" type="ORF">HMPREF0381_0505</name>
</gene>
<evidence type="ECO:0000313" key="4">
    <source>
        <dbReference type="Proteomes" id="UP000003434"/>
    </source>
</evidence>
<feature type="region of interest" description="Disordered" evidence="1">
    <location>
        <begin position="207"/>
        <end position="235"/>
    </location>
</feature>
<dbReference type="AlphaFoldDB" id="E6LKM0"/>
<evidence type="ECO:0000256" key="1">
    <source>
        <dbReference type="SAM" id="MobiDB-lite"/>
    </source>
</evidence>
<evidence type="ECO:0008006" key="5">
    <source>
        <dbReference type="Google" id="ProtNLM"/>
    </source>
</evidence>
<feature type="signal peptide" evidence="2">
    <location>
        <begin position="1"/>
        <end position="21"/>
    </location>
</feature>
<dbReference type="PROSITE" id="PS51257">
    <property type="entry name" value="PROKAR_LIPOPROTEIN"/>
    <property type="match status" value="1"/>
</dbReference>
<evidence type="ECO:0000256" key="2">
    <source>
        <dbReference type="SAM" id="SignalP"/>
    </source>
</evidence>
<accession>E6LKM0</accession>
<evidence type="ECO:0000313" key="3">
    <source>
        <dbReference type="EMBL" id="EFU77678.1"/>
    </source>
</evidence>
<name>E6LKM0_9FIRM</name>
<dbReference type="HOGENOM" id="CLU_1218507_0_0_9"/>
<comment type="caution">
    <text evidence="3">The sequence shown here is derived from an EMBL/GenBank/DDBJ whole genome shotgun (WGS) entry which is preliminary data.</text>
</comment>
<keyword evidence="2" id="KW-0732">Signal</keyword>
<protein>
    <recommendedName>
        <fullName evidence="5">Lipoprotein</fullName>
    </recommendedName>
</protein>
<dbReference type="Proteomes" id="UP000003434">
    <property type="component" value="Unassembled WGS sequence"/>
</dbReference>
<feature type="region of interest" description="Disordered" evidence="1">
    <location>
        <begin position="23"/>
        <end position="56"/>
    </location>
</feature>
<proteinExistence type="predicted"/>
<dbReference type="RefSeq" id="WP_008750276.1">
    <property type="nucleotide sequence ID" value="NZ_GL622296.1"/>
</dbReference>
<dbReference type="EMBL" id="AEPW01000009">
    <property type="protein sequence ID" value="EFU77678.1"/>
    <property type="molecule type" value="Genomic_DNA"/>
</dbReference>
<feature type="chain" id="PRO_5038717511" description="Lipoprotein" evidence="2">
    <location>
        <begin position="22"/>
        <end position="235"/>
    </location>
</feature>
<reference evidence="3 4" key="1">
    <citation type="submission" date="2010-12" db="EMBL/GenBank/DDBJ databases">
        <authorList>
            <person name="Muzny D."/>
            <person name="Qin X."/>
            <person name="Deng J."/>
            <person name="Jiang H."/>
            <person name="Liu Y."/>
            <person name="Qu J."/>
            <person name="Song X.-Z."/>
            <person name="Zhang L."/>
            <person name="Thornton R."/>
            <person name="Coyle M."/>
            <person name="Francisco L."/>
            <person name="Jackson L."/>
            <person name="Javaid M."/>
            <person name="Korchina V."/>
            <person name="Kovar C."/>
            <person name="Mata R."/>
            <person name="Mathew T."/>
            <person name="Ngo R."/>
            <person name="Nguyen L."/>
            <person name="Nguyen N."/>
            <person name="Okwuonu G."/>
            <person name="Ongeri F."/>
            <person name="Pham C."/>
            <person name="Simmons D."/>
            <person name="Wilczek-Boney K."/>
            <person name="Hale W."/>
            <person name="Jakkamsetti A."/>
            <person name="Pham P."/>
            <person name="Ruth R."/>
            <person name="San Lucas F."/>
            <person name="Warren J."/>
            <person name="Zhang J."/>
            <person name="Zhao Z."/>
            <person name="Zhou C."/>
            <person name="Zhu D."/>
            <person name="Lee S."/>
            <person name="Bess C."/>
            <person name="Blankenburg K."/>
            <person name="Forbes L."/>
            <person name="Fu Q."/>
            <person name="Gubbala S."/>
            <person name="Hirani K."/>
            <person name="Jayaseelan J.C."/>
            <person name="Lara F."/>
            <person name="Munidasa M."/>
            <person name="Palculict T."/>
            <person name="Patil S."/>
            <person name="Pu L.-L."/>
            <person name="Saada N."/>
            <person name="Tang L."/>
            <person name="Weissenberger G."/>
            <person name="Zhu Y."/>
            <person name="Hemphill L."/>
            <person name="Shang Y."/>
            <person name="Youmans B."/>
            <person name="Ayvaz T."/>
            <person name="Ross M."/>
            <person name="Santibanez J."/>
            <person name="Aqrawi P."/>
            <person name="Gross S."/>
            <person name="Joshi V."/>
            <person name="Fowler G."/>
            <person name="Nazareth L."/>
            <person name="Reid J."/>
            <person name="Worley K."/>
            <person name="Petrosino J."/>
            <person name="Highlander S."/>
            <person name="Gibbs R."/>
        </authorList>
    </citation>
    <scope>NUCLEOTIDE SEQUENCE [LARGE SCALE GENOMIC DNA]</scope>
    <source>
        <strain evidence="3 4">DSM 3986</strain>
    </source>
</reference>
<dbReference type="eggNOG" id="ENOG50335Z5">
    <property type="taxonomic scope" value="Bacteria"/>
</dbReference>
<sequence>MKKRFLITVLGLAMGSALVFSGCGSKKDTKDSSSATVEQSKDSTKKAAESSKEETTTAGVKVDINYDIANHLDDSYEDVGKAFGDPVSDEAKDGGQKVVKYANPERELHYYGDDTSGYVLQAVSAKAGDLLSFTSDKVSLDDILDKMEGTQVKGLEANDAFLTVGEKGDSTVLFQSEGYYFVVSVDKDKMVSKDSAVAVLTEDRVSLDPADTSSKAPSDIKKPETKAAESTTAKK</sequence>
<feature type="compositionally biased region" description="Basic and acidic residues" evidence="1">
    <location>
        <begin position="39"/>
        <end position="55"/>
    </location>
</feature>
<organism evidence="3 4">
    <name type="scientific">Lachnoanaerobaculum saburreum DSM 3986</name>
    <dbReference type="NCBI Taxonomy" id="887325"/>
    <lineage>
        <taxon>Bacteria</taxon>
        <taxon>Bacillati</taxon>
        <taxon>Bacillota</taxon>
        <taxon>Clostridia</taxon>
        <taxon>Lachnospirales</taxon>
        <taxon>Lachnospiraceae</taxon>
        <taxon>Lachnoanaerobaculum</taxon>
    </lineage>
</organism>
<feature type="compositionally biased region" description="Basic and acidic residues" evidence="1">
    <location>
        <begin position="218"/>
        <end position="227"/>
    </location>
</feature>